<evidence type="ECO:0000256" key="3">
    <source>
        <dbReference type="ARBA" id="ARBA00022544"/>
    </source>
</evidence>
<evidence type="ECO:0000259" key="8">
    <source>
        <dbReference type="Pfam" id="PF05504"/>
    </source>
</evidence>
<feature type="domain" description="Spore germination protein N-terminal" evidence="9">
    <location>
        <begin position="24"/>
        <end position="198"/>
    </location>
</feature>
<keyword evidence="3" id="KW-0309">Germination</keyword>
<proteinExistence type="inferred from homology"/>
<dbReference type="PANTHER" id="PTHR35789:SF1">
    <property type="entry name" value="SPORE GERMINATION PROTEIN B3"/>
    <property type="match status" value="1"/>
</dbReference>
<keyword evidence="11" id="KW-1185">Reference proteome</keyword>
<evidence type="ECO:0000256" key="6">
    <source>
        <dbReference type="ARBA" id="ARBA00023139"/>
    </source>
</evidence>
<dbReference type="InterPro" id="IPR038501">
    <property type="entry name" value="Spore_GerAC_C_sf"/>
</dbReference>
<dbReference type="GO" id="GO:0016020">
    <property type="term" value="C:membrane"/>
    <property type="evidence" value="ECO:0007669"/>
    <property type="project" value="UniProtKB-SubCell"/>
</dbReference>
<sequence>MRRRHLLRMLPIILICLTLGGCWDSREIEDRVSVIATAIDEKDKEIVLNVQVPIPKNVAGSGSQGGGGGKPVQTFTGQGMTISDAIDDIHYKANQRVFFGNNRLLIIGESLAKRGLSGVLDALGRNPEFRRREFIVVAKGRAADFIKAKPDLEQVPTEYVLTMLQNGIRDGLYIQEGLNDFYIDLTNPGNQPVLNYMSVKGKDVKWSGIAVFKQTQMKGILNRAESRSVLQIRGRERGEDIDTECIEKPGMISFRPREVKRKVRIDKRKGHVVFHITLTVKGAIIEKTCDVNVDNKKTLEELSHRIASKYEEGARQTLKKVQGVFRSDSYRLGNQVRAFHPSWWKNMNWGDDFAKSEISIDYKVIILRSGMKSG</sequence>
<evidence type="ECO:0000256" key="7">
    <source>
        <dbReference type="ARBA" id="ARBA00023288"/>
    </source>
</evidence>
<dbReference type="InterPro" id="IPR046953">
    <property type="entry name" value="Spore_GerAC-like_C"/>
</dbReference>
<keyword evidence="5" id="KW-0472">Membrane</keyword>
<comment type="similarity">
    <text evidence="2">Belongs to the GerABKC lipoprotein family.</text>
</comment>
<dbReference type="Pfam" id="PF25198">
    <property type="entry name" value="Spore_GerAC_N"/>
    <property type="match status" value="1"/>
</dbReference>
<dbReference type="InterPro" id="IPR008844">
    <property type="entry name" value="Spore_GerAC-like"/>
</dbReference>
<comment type="subcellular location">
    <subcellularLocation>
        <location evidence="1">Membrane</location>
        <topology evidence="1">Lipid-anchor</topology>
    </subcellularLocation>
</comment>
<dbReference type="PANTHER" id="PTHR35789">
    <property type="entry name" value="SPORE GERMINATION PROTEIN B3"/>
    <property type="match status" value="1"/>
</dbReference>
<dbReference type="Gene3D" id="6.20.190.10">
    <property type="entry name" value="Nutrient germinant receptor protein C, domain 1"/>
    <property type="match status" value="1"/>
</dbReference>
<keyword evidence="7" id="KW-0449">Lipoprotein</keyword>
<dbReference type="EMBL" id="FPAA01000003">
    <property type="protein sequence ID" value="SFS51084.1"/>
    <property type="molecule type" value="Genomic_DNA"/>
</dbReference>
<reference evidence="11" key="1">
    <citation type="submission" date="2016-10" db="EMBL/GenBank/DDBJ databases">
        <authorList>
            <person name="Varghese N."/>
            <person name="Submissions S."/>
        </authorList>
    </citation>
    <scope>NUCLEOTIDE SEQUENCE [LARGE SCALE GENOMIC DNA]</scope>
    <source>
        <strain evidence="11">DSM 45789</strain>
    </source>
</reference>
<keyword evidence="4" id="KW-0732">Signal</keyword>
<dbReference type="Proteomes" id="UP000198660">
    <property type="component" value="Unassembled WGS sequence"/>
</dbReference>
<dbReference type="RefSeq" id="WP_091834770.1">
    <property type="nucleotide sequence ID" value="NZ_FPAA01000003.1"/>
</dbReference>
<evidence type="ECO:0000256" key="4">
    <source>
        <dbReference type="ARBA" id="ARBA00022729"/>
    </source>
</evidence>
<keyword evidence="6" id="KW-0564">Palmitate</keyword>
<accession>A0A1I6QF71</accession>
<evidence type="ECO:0000256" key="5">
    <source>
        <dbReference type="ARBA" id="ARBA00023136"/>
    </source>
</evidence>
<evidence type="ECO:0000313" key="11">
    <source>
        <dbReference type="Proteomes" id="UP000198660"/>
    </source>
</evidence>
<dbReference type="OrthoDB" id="9816067at2"/>
<dbReference type="GO" id="GO:0009847">
    <property type="term" value="P:spore germination"/>
    <property type="evidence" value="ECO:0007669"/>
    <property type="project" value="InterPro"/>
</dbReference>
<name>A0A1I6QF71_9BACL</name>
<organism evidence="10 11">
    <name type="scientific">Marininema halotolerans</name>
    <dbReference type="NCBI Taxonomy" id="1155944"/>
    <lineage>
        <taxon>Bacteria</taxon>
        <taxon>Bacillati</taxon>
        <taxon>Bacillota</taxon>
        <taxon>Bacilli</taxon>
        <taxon>Bacillales</taxon>
        <taxon>Thermoactinomycetaceae</taxon>
        <taxon>Marininema</taxon>
    </lineage>
</organism>
<feature type="domain" description="Spore germination GerAC-like C-terminal" evidence="8">
    <location>
        <begin position="207"/>
        <end position="370"/>
    </location>
</feature>
<evidence type="ECO:0000313" key="10">
    <source>
        <dbReference type="EMBL" id="SFS51084.1"/>
    </source>
</evidence>
<dbReference type="InterPro" id="IPR057336">
    <property type="entry name" value="GerAC_N"/>
</dbReference>
<dbReference type="Pfam" id="PF05504">
    <property type="entry name" value="Spore_GerAC"/>
    <property type="match status" value="1"/>
</dbReference>
<dbReference type="Gene3D" id="3.30.300.210">
    <property type="entry name" value="Nutrient germinant receptor protein C, domain 3"/>
    <property type="match status" value="1"/>
</dbReference>
<evidence type="ECO:0000256" key="1">
    <source>
        <dbReference type="ARBA" id="ARBA00004635"/>
    </source>
</evidence>
<evidence type="ECO:0000256" key="2">
    <source>
        <dbReference type="ARBA" id="ARBA00007886"/>
    </source>
</evidence>
<gene>
    <name evidence="10" type="ORF">SAMN05444972_103114</name>
</gene>
<dbReference type="PROSITE" id="PS51257">
    <property type="entry name" value="PROKAR_LIPOPROTEIN"/>
    <property type="match status" value="1"/>
</dbReference>
<dbReference type="AlphaFoldDB" id="A0A1I6QF71"/>
<protein>
    <submittedName>
        <fullName evidence="10">Germination protein, Ger(X)C family</fullName>
    </submittedName>
</protein>
<evidence type="ECO:0000259" key="9">
    <source>
        <dbReference type="Pfam" id="PF25198"/>
    </source>
</evidence>
<dbReference type="NCBIfam" id="TIGR02887">
    <property type="entry name" value="spore_ger_x_C"/>
    <property type="match status" value="1"/>
</dbReference>